<keyword evidence="5" id="KW-1185">Reference proteome</keyword>
<dbReference type="PANTHER" id="PTHR30035">
    <property type="entry name" value="LIPOPROTEIN VACJ-RELATED"/>
    <property type="match status" value="1"/>
</dbReference>
<gene>
    <name evidence="4" type="ORF">LNKW23_05100</name>
</gene>
<organism evidence="4 5">
    <name type="scientific">Paralimibaculum aggregatum</name>
    <dbReference type="NCBI Taxonomy" id="3036245"/>
    <lineage>
        <taxon>Bacteria</taxon>
        <taxon>Pseudomonadati</taxon>
        <taxon>Pseudomonadota</taxon>
        <taxon>Alphaproteobacteria</taxon>
        <taxon>Rhodobacterales</taxon>
        <taxon>Paracoccaceae</taxon>
        <taxon>Paralimibaculum</taxon>
    </lineage>
</organism>
<feature type="signal peptide" evidence="3">
    <location>
        <begin position="1"/>
        <end position="23"/>
    </location>
</feature>
<keyword evidence="2 3" id="KW-0732">Signal</keyword>
<comment type="similarity">
    <text evidence="1">Belongs to the MlaA family.</text>
</comment>
<dbReference type="EMBL" id="BSYI01000003">
    <property type="protein sequence ID" value="GMG81297.1"/>
    <property type="molecule type" value="Genomic_DNA"/>
</dbReference>
<evidence type="ECO:0000256" key="2">
    <source>
        <dbReference type="ARBA" id="ARBA00022729"/>
    </source>
</evidence>
<dbReference type="InterPro" id="IPR007428">
    <property type="entry name" value="MlaA"/>
</dbReference>
<dbReference type="PANTHER" id="PTHR30035:SF3">
    <property type="entry name" value="INTERMEMBRANE PHOSPHOLIPID TRANSPORT SYSTEM LIPOPROTEIN MLAA"/>
    <property type="match status" value="1"/>
</dbReference>
<dbReference type="Pfam" id="PF04333">
    <property type="entry name" value="MlaA"/>
    <property type="match status" value="1"/>
</dbReference>
<keyword evidence="4" id="KW-0449">Lipoprotein</keyword>
<evidence type="ECO:0000256" key="3">
    <source>
        <dbReference type="SAM" id="SignalP"/>
    </source>
</evidence>
<reference evidence="4 5" key="1">
    <citation type="submission" date="2023-04" db="EMBL/GenBank/DDBJ databases">
        <title>Marinoamorphus aggregata gen. nov., sp. Nov., isolate from tissue of brittle star Ophioplocus japonicus.</title>
        <authorList>
            <person name="Kawano K."/>
            <person name="Sawayama S."/>
            <person name="Nakagawa S."/>
        </authorList>
    </citation>
    <scope>NUCLEOTIDE SEQUENCE [LARGE SCALE GENOMIC DNA]</scope>
    <source>
        <strain evidence="4 5">NKW23</strain>
    </source>
</reference>
<evidence type="ECO:0000313" key="4">
    <source>
        <dbReference type="EMBL" id="GMG81297.1"/>
    </source>
</evidence>
<dbReference type="PROSITE" id="PS51257">
    <property type="entry name" value="PROKAR_LIPOPROTEIN"/>
    <property type="match status" value="1"/>
</dbReference>
<name>A0ABQ6LEA1_9RHOB</name>
<comment type="caution">
    <text evidence="4">The sequence shown here is derived from an EMBL/GenBank/DDBJ whole genome shotgun (WGS) entry which is preliminary data.</text>
</comment>
<protein>
    <submittedName>
        <fullName evidence="4">VacJ family lipoprotein</fullName>
    </submittedName>
</protein>
<evidence type="ECO:0000313" key="5">
    <source>
        <dbReference type="Proteomes" id="UP001239909"/>
    </source>
</evidence>
<proteinExistence type="inferred from homology"/>
<dbReference type="Proteomes" id="UP001239909">
    <property type="component" value="Unassembled WGS sequence"/>
</dbReference>
<evidence type="ECO:0000256" key="1">
    <source>
        <dbReference type="ARBA" id="ARBA00010634"/>
    </source>
</evidence>
<dbReference type="PRINTS" id="PR01805">
    <property type="entry name" value="VACJLIPOPROT"/>
</dbReference>
<dbReference type="RefSeq" id="WP_285669962.1">
    <property type="nucleotide sequence ID" value="NZ_BSYI01000003.1"/>
</dbReference>
<feature type="chain" id="PRO_5045120371" evidence="3">
    <location>
        <begin position="24"/>
        <end position="253"/>
    </location>
</feature>
<sequence>MRLSHTVRSVTAMAAVLTLAACASPGPGASFDERDPYRATNEAIHDFNIEADRYVLRPVSQAYDTVTPEIIQFLLTNAFNHLDTVNDFANYLLQGDIEAAGTAFGRLTMNTVLGAGGLLDPATEFGLPKEDTDFGVTLGKYGVAEGAYLVLPLLGPSTTRDVGGAMGDIALNPLTYTGFFNSNALDVFSPVYNGAEIVHDRARNADLIDDVLYNSENSYISLRTIYLQRRDSLILGDQVEDTLPDIFDDEPVN</sequence>
<accession>A0ABQ6LEA1</accession>